<comment type="caution">
    <text evidence="1">The sequence shown here is derived from an EMBL/GenBank/DDBJ whole genome shotgun (WGS) entry which is preliminary data.</text>
</comment>
<sequence length="295" mass="32450">MTQIPGEPLGRLMQDLDGTCFSHSGIAVLPGGGDGPATHLASALAKDLPDAGLDLGGVRWDPFDLFWDKHRELYCIPMPDRHRSDALRYLARFHPEPGREGRFSYVKLIAVAAGLRSIDLLDSDPALADELFAAACRVGETWTATHHAPTYYCAELVASAYGRRFTRAEMVPPAAAGLDDDADEPEWFVRLLGLLDDEIDDVDRSRWSAWTDLLALLVRRDWPFLRRAISSSAQAGLFVLDDVEGPAALPEALGVVPPGHPGLARTDPVPHALVTPRMLWQAFGRETIRRVEREA</sequence>
<gene>
    <name evidence="1" type="ORF">GCM10023203_10470</name>
</gene>
<dbReference type="Proteomes" id="UP001500457">
    <property type="component" value="Unassembled WGS sequence"/>
</dbReference>
<name>A0ABP9DZM2_9PSEU</name>
<dbReference type="RefSeq" id="WP_274229663.1">
    <property type="nucleotide sequence ID" value="NZ_BAABHQ010000002.1"/>
</dbReference>
<reference evidence="2" key="1">
    <citation type="journal article" date="2019" name="Int. J. Syst. Evol. Microbiol.">
        <title>The Global Catalogue of Microorganisms (GCM) 10K type strain sequencing project: providing services to taxonomists for standard genome sequencing and annotation.</title>
        <authorList>
            <consortium name="The Broad Institute Genomics Platform"/>
            <consortium name="The Broad Institute Genome Sequencing Center for Infectious Disease"/>
            <person name="Wu L."/>
            <person name="Ma J."/>
        </authorList>
    </citation>
    <scope>NUCLEOTIDE SEQUENCE [LARGE SCALE GENOMIC DNA]</scope>
    <source>
        <strain evidence="2">JCM 17983</strain>
    </source>
</reference>
<accession>A0ABP9DZM2</accession>
<evidence type="ECO:0000313" key="1">
    <source>
        <dbReference type="EMBL" id="GAA4864483.1"/>
    </source>
</evidence>
<keyword evidence="2" id="KW-1185">Reference proteome</keyword>
<proteinExistence type="predicted"/>
<dbReference type="EMBL" id="BAABHQ010000002">
    <property type="protein sequence ID" value="GAA4864483.1"/>
    <property type="molecule type" value="Genomic_DNA"/>
</dbReference>
<protein>
    <submittedName>
        <fullName evidence="1">Uncharacterized protein</fullName>
    </submittedName>
</protein>
<organism evidence="1 2">
    <name type="scientific">Actinomycetospora straminea</name>
    <dbReference type="NCBI Taxonomy" id="663607"/>
    <lineage>
        <taxon>Bacteria</taxon>
        <taxon>Bacillati</taxon>
        <taxon>Actinomycetota</taxon>
        <taxon>Actinomycetes</taxon>
        <taxon>Pseudonocardiales</taxon>
        <taxon>Pseudonocardiaceae</taxon>
        <taxon>Actinomycetospora</taxon>
    </lineage>
</organism>
<evidence type="ECO:0000313" key="2">
    <source>
        <dbReference type="Proteomes" id="UP001500457"/>
    </source>
</evidence>